<dbReference type="InterPro" id="IPR015919">
    <property type="entry name" value="Cadherin-like_sf"/>
</dbReference>
<dbReference type="Gene3D" id="2.60.40.60">
    <property type="entry name" value="Cadherins"/>
    <property type="match status" value="1"/>
</dbReference>
<dbReference type="CDD" id="cd11304">
    <property type="entry name" value="Cadherin_repeat"/>
    <property type="match status" value="1"/>
</dbReference>
<reference evidence="7" key="1">
    <citation type="submission" date="2017-02" db="UniProtKB">
        <authorList>
            <consortium name="WormBaseParasite"/>
        </authorList>
    </citation>
    <scope>IDENTIFICATION</scope>
</reference>
<protein>
    <submittedName>
        <fullName evidence="7">Cadherin domain-containing protein</fullName>
    </submittedName>
</protein>
<evidence type="ECO:0000313" key="7">
    <source>
        <dbReference type="WBParaSite" id="ACOC_0000778801-mRNA-1"/>
    </source>
</evidence>
<evidence type="ECO:0000313" key="6">
    <source>
        <dbReference type="Proteomes" id="UP000267027"/>
    </source>
</evidence>
<dbReference type="GO" id="GO:0005886">
    <property type="term" value="C:plasma membrane"/>
    <property type="evidence" value="ECO:0007669"/>
    <property type="project" value="InterPro"/>
</dbReference>
<dbReference type="InterPro" id="IPR020894">
    <property type="entry name" value="Cadherin_CS"/>
</dbReference>
<keyword evidence="4" id="KW-0472">Membrane</keyword>
<reference evidence="5 6" key="2">
    <citation type="submission" date="2018-11" db="EMBL/GenBank/DDBJ databases">
        <authorList>
            <consortium name="Pathogen Informatics"/>
        </authorList>
    </citation>
    <scope>NUCLEOTIDE SEQUENCE [LARGE SCALE GENOMIC DNA]</scope>
    <source>
        <strain evidence="5 6">Costa Rica</strain>
    </source>
</reference>
<keyword evidence="6" id="KW-1185">Reference proteome</keyword>
<dbReference type="EMBL" id="UYYA01004076">
    <property type="protein sequence ID" value="VDM59374.1"/>
    <property type="molecule type" value="Genomic_DNA"/>
</dbReference>
<evidence type="ECO:0000256" key="2">
    <source>
        <dbReference type="ARBA" id="ARBA00022737"/>
    </source>
</evidence>
<dbReference type="Proteomes" id="UP000267027">
    <property type="component" value="Unassembled WGS sequence"/>
</dbReference>
<dbReference type="InterPro" id="IPR002126">
    <property type="entry name" value="Cadherin-like_dom"/>
</dbReference>
<dbReference type="OrthoDB" id="6252479at2759"/>
<dbReference type="STRING" id="334426.A0A0R3PQV3"/>
<comment type="subcellular location">
    <subcellularLocation>
        <location evidence="1">Membrane</location>
    </subcellularLocation>
</comment>
<dbReference type="PRINTS" id="PR00205">
    <property type="entry name" value="CADHERIN"/>
</dbReference>
<organism evidence="7">
    <name type="scientific">Angiostrongylus costaricensis</name>
    <name type="common">Nematode worm</name>
    <dbReference type="NCBI Taxonomy" id="334426"/>
    <lineage>
        <taxon>Eukaryota</taxon>
        <taxon>Metazoa</taxon>
        <taxon>Ecdysozoa</taxon>
        <taxon>Nematoda</taxon>
        <taxon>Chromadorea</taxon>
        <taxon>Rhabditida</taxon>
        <taxon>Rhabditina</taxon>
        <taxon>Rhabditomorpha</taxon>
        <taxon>Strongyloidea</taxon>
        <taxon>Metastrongylidae</taxon>
        <taxon>Angiostrongylus</taxon>
    </lineage>
</organism>
<dbReference type="GO" id="GO:0005509">
    <property type="term" value="F:calcium ion binding"/>
    <property type="evidence" value="ECO:0007669"/>
    <property type="project" value="InterPro"/>
</dbReference>
<dbReference type="PROSITE" id="PS00232">
    <property type="entry name" value="CADHERIN_1"/>
    <property type="match status" value="1"/>
</dbReference>
<dbReference type="AlphaFoldDB" id="A0A0R3PQV3"/>
<gene>
    <name evidence="5" type="ORF">ACOC_LOCUS7789</name>
</gene>
<evidence type="ECO:0000256" key="3">
    <source>
        <dbReference type="ARBA" id="ARBA00022837"/>
    </source>
</evidence>
<keyword evidence="2" id="KW-0677">Repeat</keyword>
<sequence length="159" mass="18057">MCIGVSKTELLNGATNQTRAVILIQDHNDNSPKYPLDALEITVSENLSLDEPFYVVHTNDEGKKVGSYLRALLFELFLNIGNAHKNHAILYLLISSHPSFPVMVQPLTGQLRLTEPLDFEKIKMYHIRVKMPGYLVPMATVMQLRAHDEVEWQDALRSN</sequence>
<accession>A0A0R3PQV3</accession>
<keyword evidence="3" id="KW-0106">Calcium</keyword>
<evidence type="ECO:0000313" key="5">
    <source>
        <dbReference type="EMBL" id="VDM59374.1"/>
    </source>
</evidence>
<proteinExistence type="predicted"/>
<name>A0A0R3PQV3_ANGCS</name>
<evidence type="ECO:0000256" key="1">
    <source>
        <dbReference type="ARBA" id="ARBA00004370"/>
    </source>
</evidence>
<dbReference type="GO" id="GO:0007156">
    <property type="term" value="P:homophilic cell adhesion via plasma membrane adhesion molecules"/>
    <property type="evidence" value="ECO:0007669"/>
    <property type="project" value="InterPro"/>
</dbReference>
<dbReference type="WBParaSite" id="ACOC_0000778801-mRNA-1">
    <property type="protein sequence ID" value="ACOC_0000778801-mRNA-1"/>
    <property type="gene ID" value="ACOC_0000778801"/>
</dbReference>
<evidence type="ECO:0000256" key="4">
    <source>
        <dbReference type="ARBA" id="ARBA00023136"/>
    </source>
</evidence>
<dbReference type="SUPFAM" id="SSF49313">
    <property type="entry name" value="Cadherin-like"/>
    <property type="match status" value="1"/>
</dbReference>